<proteinExistence type="predicted"/>
<keyword evidence="3" id="KW-1185">Reference proteome</keyword>
<keyword evidence="1" id="KW-0472">Membrane</keyword>
<accession>A0A2C6DKF8</accession>
<dbReference type="RefSeq" id="WP_029096938.1">
    <property type="nucleotide sequence ID" value="NZ_PDDX01000001.1"/>
</dbReference>
<organism evidence="2 3">
    <name type="scientific">Budvicia aquatica</name>
    <dbReference type="NCBI Taxonomy" id="82979"/>
    <lineage>
        <taxon>Bacteria</taxon>
        <taxon>Pseudomonadati</taxon>
        <taxon>Pseudomonadota</taxon>
        <taxon>Gammaproteobacteria</taxon>
        <taxon>Enterobacterales</taxon>
        <taxon>Budviciaceae</taxon>
        <taxon>Budvicia</taxon>
    </lineage>
</organism>
<keyword evidence="1" id="KW-1133">Transmembrane helix</keyword>
<dbReference type="Proteomes" id="UP000224974">
    <property type="component" value="Unassembled WGS sequence"/>
</dbReference>
<name>A0A2C6DKF8_9GAMM</name>
<feature type="transmembrane region" description="Helical" evidence="1">
    <location>
        <begin position="18"/>
        <end position="36"/>
    </location>
</feature>
<dbReference type="AlphaFoldDB" id="A0A2C6DKF8"/>
<evidence type="ECO:0000313" key="2">
    <source>
        <dbReference type="EMBL" id="PHI29183.1"/>
    </source>
</evidence>
<protein>
    <submittedName>
        <fullName evidence="2">Uncharacterized protein</fullName>
    </submittedName>
</protein>
<dbReference type="STRING" id="1111728.GCA_000427805_04103"/>
<keyword evidence="1" id="KW-0812">Transmembrane</keyword>
<reference evidence="3" key="1">
    <citation type="submission" date="2017-09" db="EMBL/GenBank/DDBJ databases">
        <title>FDA dAtabase for Regulatory Grade micrObial Sequences (FDA-ARGOS): Supporting development and validation of Infectious Disease Dx tests.</title>
        <authorList>
            <person name="Minogue T."/>
            <person name="Wolcott M."/>
            <person name="Wasieloski L."/>
            <person name="Aguilar W."/>
            <person name="Moore D."/>
            <person name="Tallon L."/>
            <person name="Sadzewicz L."/>
            <person name="Ott S."/>
            <person name="Zhao X."/>
            <person name="Nagaraj S."/>
            <person name="Vavikolanu K."/>
            <person name="Aluvathingal J."/>
            <person name="Nadendla S."/>
            <person name="Sichtig H."/>
        </authorList>
    </citation>
    <scope>NUCLEOTIDE SEQUENCE [LARGE SCALE GENOMIC DNA]</scope>
    <source>
        <strain evidence="3">FDAARGOS_387</strain>
    </source>
</reference>
<dbReference type="EMBL" id="PDDX01000001">
    <property type="protein sequence ID" value="PHI29183.1"/>
    <property type="molecule type" value="Genomic_DNA"/>
</dbReference>
<evidence type="ECO:0000256" key="1">
    <source>
        <dbReference type="SAM" id="Phobius"/>
    </source>
</evidence>
<comment type="caution">
    <text evidence="2">The sequence shown here is derived from an EMBL/GenBank/DDBJ whole genome shotgun (WGS) entry which is preliminary data.</text>
</comment>
<evidence type="ECO:0000313" key="3">
    <source>
        <dbReference type="Proteomes" id="UP000224974"/>
    </source>
</evidence>
<gene>
    <name evidence="2" type="ORF">CRN84_07535</name>
</gene>
<feature type="transmembrane region" description="Helical" evidence="1">
    <location>
        <begin position="56"/>
        <end position="85"/>
    </location>
</feature>
<sequence>MENRKESIIVIINKIKSVAIIVVGTCIIAFAIKNYLDWSSSALGLVNIRVPRVLSYLYDALGFVPGSILQIIMGLCVIGYGIFVFKSTNKARNSS</sequence>